<keyword evidence="1" id="KW-0812">Transmembrane</keyword>
<reference evidence="2" key="2">
    <citation type="submission" date="2020-07" db="EMBL/GenBank/DDBJ databases">
        <authorList>
            <person name="Vera ALvarez R."/>
            <person name="Arias-Moreno D.M."/>
            <person name="Jimenez-Jacinto V."/>
            <person name="Jimenez-Bremont J.F."/>
            <person name="Swaminathan K."/>
            <person name="Moose S.P."/>
            <person name="Guerrero-Gonzalez M.L."/>
            <person name="Marino-Ramirez L."/>
            <person name="Landsman D."/>
            <person name="Rodriguez-Kessler M."/>
            <person name="Delgado-Sanchez P."/>
        </authorList>
    </citation>
    <scope>NUCLEOTIDE SEQUENCE</scope>
    <source>
        <tissue evidence="2">Cladode</tissue>
    </source>
</reference>
<protein>
    <submittedName>
        <fullName evidence="2">Uncharacterized protein</fullName>
    </submittedName>
</protein>
<reference evidence="2" key="1">
    <citation type="journal article" date="2013" name="J. Plant Res.">
        <title>Effect of fungi and light on seed germination of three Opuntia species from semiarid lands of central Mexico.</title>
        <authorList>
            <person name="Delgado-Sanchez P."/>
            <person name="Jimenez-Bremont J.F."/>
            <person name="Guerrero-Gonzalez Mde L."/>
            <person name="Flores J."/>
        </authorList>
    </citation>
    <scope>NUCLEOTIDE SEQUENCE</scope>
    <source>
        <tissue evidence="2">Cladode</tissue>
    </source>
</reference>
<sequence>MHANLEHHSDNFWLFFFLLCFRWFFLVILLLFRSRGFRNRREKLHLAVRFLLYSAQHLQWIRFFSLHYHFMRLAIRYHFLHPVKSLQAVADFPSATLAMHVHP</sequence>
<evidence type="ECO:0000256" key="1">
    <source>
        <dbReference type="SAM" id="Phobius"/>
    </source>
</evidence>
<keyword evidence="1" id="KW-0472">Membrane</keyword>
<dbReference type="AlphaFoldDB" id="A0A7C8YG14"/>
<name>A0A7C8YG14_OPUST</name>
<keyword evidence="1" id="KW-1133">Transmembrane helix</keyword>
<organism evidence="2">
    <name type="scientific">Opuntia streptacantha</name>
    <name type="common">Prickly pear cactus</name>
    <name type="synonym">Opuntia cardona</name>
    <dbReference type="NCBI Taxonomy" id="393608"/>
    <lineage>
        <taxon>Eukaryota</taxon>
        <taxon>Viridiplantae</taxon>
        <taxon>Streptophyta</taxon>
        <taxon>Embryophyta</taxon>
        <taxon>Tracheophyta</taxon>
        <taxon>Spermatophyta</taxon>
        <taxon>Magnoliopsida</taxon>
        <taxon>eudicotyledons</taxon>
        <taxon>Gunneridae</taxon>
        <taxon>Pentapetalae</taxon>
        <taxon>Caryophyllales</taxon>
        <taxon>Cactineae</taxon>
        <taxon>Cactaceae</taxon>
        <taxon>Opuntioideae</taxon>
        <taxon>Opuntia</taxon>
    </lineage>
</organism>
<feature type="transmembrane region" description="Helical" evidence="1">
    <location>
        <begin position="12"/>
        <end position="32"/>
    </location>
</feature>
<accession>A0A7C8YG14</accession>
<evidence type="ECO:0000313" key="2">
    <source>
        <dbReference type="EMBL" id="MBA4617337.1"/>
    </source>
</evidence>
<dbReference type="EMBL" id="GISG01015799">
    <property type="protein sequence ID" value="MBA4617337.1"/>
    <property type="molecule type" value="Transcribed_RNA"/>
</dbReference>
<proteinExistence type="predicted"/>